<evidence type="ECO:0000313" key="3">
    <source>
        <dbReference type="EMBL" id="PHJ25777.1"/>
    </source>
</evidence>
<organism evidence="3 4">
    <name type="scientific">Cystoisospora suis</name>
    <dbReference type="NCBI Taxonomy" id="483139"/>
    <lineage>
        <taxon>Eukaryota</taxon>
        <taxon>Sar</taxon>
        <taxon>Alveolata</taxon>
        <taxon>Apicomplexa</taxon>
        <taxon>Conoidasida</taxon>
        <taxon>Coccidia</taxon>
        <taxon>Eucoccidiorida</taxon>
        <taxon>Eimeriorina</taxon>
        <taxon>Sarcocystidae</taxon>
        <taxon>Cystoisospora</taxon>
    </lineage>
</organism>
<reference evidence="3 4" key="1">
    <citation type="journal article" date="2017" name="Int. J. Parasitol.">
        <title>The genome of the protozoan parasite Cystoisospora suis and a reverse vaccinology approach to identify vaccine candidates.</title>
        <authorList>
            <person name="Palmieri N."/>
            <person name="Shrestha A."/>
            <person name="Ruttkowski B."/>
            <person name="Beck T."/>
            <person name="Vogl C."/>
            <person name="Tomley F."/>
            <person name="Blake D.P."/>
            <person name="Joachim A."/>
        </authorList>
    </citation>
    <scope>NUCLEOTIDE SEQUENCE [LARGE SCALE GENOMIC DNA]</scope>
    <source>
        <strain evidence="3 4">Wien I</strain>
    </source>
</reference>
<dbReference type="RefSeq" id="XP_067927423.1">
    <property type="nucleotide sequence ID" value="XM_068060603.1"/>
</dbReference>
<keyword evidence="2" id="KW-0812">Transmembrane</keyword>
<dbReference type="AlphaFoldDB" id="A0A2C6LCH2"/>
<dbReference type="EMBL" id="MIGC01000162">
    <property type="protein sequence ID" value="PHJ25777.1"/>
    <property type="molecule type" value="Genomic_DNA"/>
</dbReference>
<feature type="transmembrane region" description="Helical" evidence="2">
    <location>
        <begin position="76"/>
        <end position="99"/>
    </location>
</feature>
<dbReference type="GeneID" id="94423814"/>
<name>A0A2C6LCH2_9APIC</name>
<dbReference type="Proteomes" id="UP000221165">
    <property type="component" value="Unassembled WGS sequence"/>
</dbReference>
<feature type="compositionally biased region" description="Basic and acidic residues" evidence="1">
    <location>
        <begin position="9"/>
        <end position="18"/>
    </location>
</feature>
<evidence type="ECO:0000256" key="2">
    <source>
        <dbReference type="SAM" id="Phobius"/>
    </source>
</evidence>
<comment type="caution">
    <text evidence="3">The sequence shown here is derived from an EMBL/GenBank/DDBJ whole genome shotgun (WGS) entry which is preliminary data.</text>
</comment>
<evidence type="ECO:0000256" key="1">
    <source>
        <dbReference type="SAM" id="MobiDB-lite"/>
    </source>
</evidence>
<dbReference type="VEuPathDB" id="ToxoDB:CSUI_000369"/>
<keyword evidence="2" id="KW-0472">Membrane</keyword>
<evidence type="ECO:0000313" key="4">
    <source>
        <dbReference type="Proteomes" id="UP000221165"/>
    </source>
</evidence>
<feature type="transmembrane region" description="Helical" evidence="2">
    <location>
        <begin position="119"/>
        <end position="145"/>
    </location>
</feature>
<keyword evidence="2" id="KW-1133">Transmembrane helix</keyword>
<feature type="non-terminal residue" evidence="3">
    <location>
        <position position="1"/>
    </location>
</feature>
<feature type="non-terminal residue" evidence="3">
    <location>
        <position position="147"/>
    </location>
</feature>
<feature type="compositionally biased region" description="Basic and acidic residues" evidence="1">
    <location>
        <begin position="32"/>
        <end position="43"/>
    </location>
</feature>
<sequence length="147" mass="16363">EEEEEEEDGRGRRVRDPSSIDPSYRISPPGTPKEESKYQDQARHRTPSSSSRRGHPHVSVRYAAPSISPRGKFLRILPVVFVLLLVACLGCIYFLFHIIPLMQGRGGEGSSQHTTDSRYARGLGEGIVFGILLVLQLICFFLAVVTP</sequence>
<proteinExistence type="predicted"/>
<gene>
    <name evidence="3" type="ORF">CSUI_000369</name>
</gene>
<feature type="region of interest" description="Disordered" evidence="1">
    <location>
        <begin position="1"/>
        <end position="57"/>
    </location>
</feature>
<protein>
    <submittedName>
        <fullName evidence="3">Cell cycle regulator with zn-finger domain-containing protein</fullName>
    </submittedName>
</protein>
<keyword evidence="4" id="KW-1185">Reference proteome</keyword>
<accession>A0A2C6LCH2</accession>